<dbReference type="InterPro" id="IPR004843">
    <property type="entry name" value="Calcineurin-like_PHP"/>
</dbReference>
<reference evidence="3 4" key="1">
    <citation type="submission" date="2023-08" db="EMBL/GenBank/DDBJ databases">
        <title>Annotated Genome Sequence of Vanrija albida AlHP1.</title>
        <authorList>
            <person name="Herzog R."/>
        </authorList>
    </citation>
    <scope>NUCLEOTIDE SEQUENCE [LARGE SCALE GENOMIC DNA]</scope>
    <source>
        <strain evidence="3 4">AlHP1</strain>
    </source>
</reference>
<keyword evidence="1" id="KW-0472">Membrane</keyword>
<gene>
    <name evidence="3" type="ORF">Q8F55_005844</name>
</gene>
<dbReference type="CDD" id="cd07379">
    <property type="entry name" value="MPP_239FB"/>
    <property type="match status" value="1"/>
</dbReference>
<protein>
    <recommendedName>
        <fullName evidence="2">Calcineurin-like phosphoesterase domain-containing protein</fullName>
    </recommendedName>
</protein>
<keyword evidence="1" id="KW-1133">Transmembrane helix</keyword>
<organism evidence="3 4">
    <name type="scientific">Vanrija albida</name>
    <dbReference type="NCBI Taxonomy" id="181172"/>
    <lineage>
        <taxon>Eukaryota</taxon>
        <taxon>Fungi</taxon>
        <taxon>Dikarya</taxon>
        <taxon>Basidiomycota</taxon>
        <taxon>Agaricomycotina</taxon>
        <taxon>Tremellomycetes</taxon>
        <taxon>Trichosporonales</taxon>
        <taxon>Trichosporonaceae</taxon>
        <taxon>Vanrija</taxon>
    </lineage>
</organism>
<keyword evidence="1" id="KW-0812">Transmembrane</keyword>
<keyword evidence="4" id="KW-1185">Reference proteome</keyword>
<dbReference type="SUPFAM" id="SSF56300">
    <property type="entry name" value="Metallo-dependent phosphatases"/>
    <property type="match status" value="1"/>
</dbReference>
<dbReference type="EMBL" id="JBBXJM010000004">
    <property type="protein sequence ID" value="KAL1409020.1"/>
    <property type="molecule type" value="Genomic_DNA"/>
</dbReference>
<accession>A0ABR3Q2P8</accession>
<dbReference type="InterPro" id="IPR029052">
    <property type="entry name" value="Metallo-depent_PP-like"/>
</dbReference>
<feature type="domain" description="Calcineurin-like phosphoesterase" evidence="2">
    <location>
        <begin position="60"/>
        <end position="222"/>
    </location>
</feature>
<dbReference type="InterPro" id="IPR051693">
    <property type="entry name" value="UPF0046_metallophosphoest"/>
</dbReference>
<dbReference type="PANTHER" id="PTHR12905">
    <property type="entry name" value="METALLOPHOSPHOESTERASE"/>
    <property type="match status" value="1"/>
</dbReference>
<comment type="caution">
    <text evidence="3">The sequence shown here is derived from an EMBL/GenBank/DDBJ whole genome shotgun (WGS) entry which is preliminary data.</text>
</comment>
<dbReference type="Gene3D" id="3.60.21.10">
    <property type="match status" value="1"/>
</dbReference>
<evidence type="ECO:0000313" key="3">
    <source>
        <dbReference type="EMBL" id="KAL1409020.1"/>
    </source>
</evidence>
<feature type="transmembrane region" description="Helical" evidence="1">
    <location>
        <begin position="249"/>
        <end position="269"/>
    </location>
</feature>
<dbReference type="GeneID" id="95986887"/>
<evidence type="ECO:0000313" key="4">
    <source>
        <dbReference type="Proteomes" id="UP001565368"/>
    </source>
</evidence>
<evidence type="ECO:0000256" key="1">
    <source>
        <dbReference type="SAM" id="Phobius"/>
    </source>
</evidence>
<sequence>MFQPIDRFTPWEHKRRNLLLWFCKPAGRVPSTSVIADHLPPQQRITAVCISDTHNTKPHIPDGDVLFHTGDLTSFGTATELQDQLDWLASLPHRHKVLIAGNHDKVLDETYVEVRRDLGRREDINWHDLTYLRSSSVTLQFPELDRSLKVYGDPLTPIYGGWAFQHRRKDDTWKNTVPAGTDVLLAHGPPLGHIDNGKGSPWLLRELRRARPRLLICGHIHEARGLEVINHADWDDWARDRLNQFTTPGIVEVIATIAVLLFGWMYSAVVGKRAPQNTLLVNAASMGRIGQRKEADEASGVVVYL</sequence>
<dbReference type="PANTHER" id="PTHR12905:SF18">
    <property type="entry name" value="ESTER HYDROLASE, PUTATIVE (AFU_ORTHOLOGUE AFUA_4G03130)-RELATED"/>
    <property type="match status" value="1"/>
</dbReference>
<dbReference type="Proteomes" id="UP001565368">
    <property type="component" value="Unassembled WGS sequence"/>
</dbReference>
<dbReference type="RefSeq" id="XP_069208964.1">
    <property type="nucleotide sequence ID" value="XM_069354322.1"/>
</dbReference>
<dbReference type="Pfam" id="PF00149">
    <property type="entry name" value="Metallophos"/>
    <property type="match status" value="1"/>
</dbReference>
<name>A0ABR3Q2P8_9TREE</name>
<evidence type="ECO:0000259" key="2">
    <source>
        <dbReference type="Pfam" id="PF00149"/>
    </source>
</evidence>
<proteinExistence type="predicted"/>